<comment type="similarity">
    <text evidence="1 6 7">Belongs to the universal ribosomal protein uS7 family.</text>
</comment>
<keyword evidence="2 6" id="KW-0699">rRNA-binding</keyword>
<dbReference type="GO" id="GO:0015935">
    <property type="term" value="C:small ribosomal subunit"/>
    <property type="evidence" value="ECO:0007669"/>
    <property type="project" value="InterPro"/>
</dbReference>
<dbReference type="STRING" id="1437425.CSEC_2003"/>
<dbReference type="SUPFAM" id="SSF47973">
    <property type="entry name" value="Ribosomal protein S7"/>
    <property type="match status" value="1"/>
</dbReference>
<dbReference type="InterPro" id="IPR000235">
    <property type="entry name" value="Ribosomal_uS7"/>
</dbReference>
<sequence length="157" mass="18037">MSRRRRAEKRETAPDPLYNSTLLAKFINKVMQSGKKSTARRIIYNALDKLAKRVKMEDPLAAFEQALENAKPALEVKSRRIGGATYQVPIEIPSNRRISMAMRWIINHSRSKVGRSMEEGLAMELADCFNNQGTTIKKKDDTHRMAEANRAFAHYKW</sequence>
<dbReference type="eggNOG" id="COG0049">
    <property type="taxonomic scope" value="Bacteria"/>
</dbReference>
<dbReference type="Proteomes" id="UP000031552">
    <property type="component" value="Unassembled WGS sequence"/>
</dbReference>
<accession>A0A090E2C9</accession>
<evidence type="ECO:0000313" key="9">
    <source>
        <dbReference type="EMBL" id="CDR34809.1"/>
    </source>
</evidence>
<evidence type="ECO:0000256" key="3">
    <source>
        <dbReference type="ARBA" id="ARBA00022884"/>
    </source>
</evidence>
<comment type="function">
    <text evidence="6">One of the primary rRNA binding proteins, it binds directly to 16S rRNA where it nucleates assembly of the head domain of the 30S subunit. Is located at the subunit interface close to the decoding center, probably blocks exit of the E-site tRNA.</text>
</comment>
<dbReference type="HAMAP" id="MF_00480_B">
    <property type="entry name" value="Ribosomal_uS7_B"/>
    <property type="match status" value="1"/>
</dbReference>
<dbReference type="NCBIfam" id="TIGR01029">
    <property type="entry name" value="rpsG_bact"/>
    <property type="match status" value="1"/>
</dbReference>
<evidence type="ECO:0000256" key="7">
    <source>
        <dbReference type="RuleBase" id="RU003619"/>
    </source>
</evidence>
<evidence type="ECO:0000313" key="10">
    <source>
        <dbReference type="Proteomes" id="UP000031552"/>
    </source>
</evidence>
<dbReference type="GO" id="GO:0003735">
    <property type="term" value="F:structural constituent of ribosome"/>
    <property type="evidence" value="ECO:0007669"/>
    <property type="project" value="InterPro"/>
</dbReference>
<dbReference type="GO" id="GO:0000049">
    <property type="term" value="F:tRNA binding"/>
    <property type="evidence" value="ECO:0007669"/>
    <property type="project" value="UniProtKB-UniRule"/>
</dbReference>
<organism evidence="9 10">
    <name type="scientific">Candidatus Criblamydia sequanensis CRIB-18</name>
    <dbReference type="NCBI Taxonomy" id="1437425"/>
    <lineage>
        <taxon>Bacteria</taxon>
        <taxon>Pseudomonadati</taxon>
        <taxon>Chlamydiota</taxon>
        <taxon>Chlamydiia</taxon>
        <taxon>Parachlamydiales</taxon>
        <taxon>Candidatus Criblamydiaceae</taxon>
        <taxon>Candidatus Criblamydia</taxon>
    </lineage>
</organism>
<dbReference type="Gene3D" id="1.10.455.10">
    <property type="entry name" value="Ribosomal protein S7 domain"/>
    <property type="match status" value="1"/>
</dbReference>
<dbReference type="FunFam" id="1.10.455.10:FF:000001">
    <property type="entry name" value="30S ribosomal protein S7"/>
    <property type="match status" value="1"/>
</dbReference>
<evidence type="ECO:0000256" key="6">
    <source>
        <dbReference type="HAMAP-Rule" id="MF_00480"/>
    </source>
</evidence>
<reference evidence="9" key="2">
    <citation type="submission" date="2014-09" db="EMBL/GenBank/DDBJ databases">
        <title>Criblamydia sequanensis harbors a mega-plasmid encoding arsenite resistance.</title>
        <authorList>
            <person name="Bertelli C."/>
            <person name="Goesmann A."/>
            <person name="Greub G."/>
        </authorList>
    </citation>
    <scope>NUCLEOTIDE SEQUENCE [LARGE SCALE GENOMIC DNA]</scope>
    <source>
        <strain evidence="9">CRIB-18</strain>
    </source>
</reference>
<keyword evidence="10" id="KW-1185">Reference proteome</keyword>
<proteinExistence type="inferred from homology"/>
<keyword evidence="3 6" id="KW-0694">RNA-binding</keyword>
<keyword evidence="4 6" id="KW-0689">Ribosomal protein</keyword>
<dbReference type="PROSITE" id="PS00052">
    <property type="entry name" value="RIBOSOMAL_S7"/>
    <property type="match status" value="1"/>
</dbReference>
<dbReference type="PIRSF" id="PIRSF002122">
    <property type="entry name" value="RPS7p_RPS7a_RPS5e_RPS7o"/>
    <property type="match status" value="1"/>
</dbReference>
<dbReference type="InterPro" id="IPR036823">
    <property type="entry name" value="Ribosomal_uS7_dom_sf"/>
</dbReference>
<dbReference type="Pfam" id="PF00177">
    <property type="entry name" value="Ribosomal_S7"/>
    <property type="match status" value="1"/>
</dbReference>
<dbReference type="GO" id="GO:0006412">
    <property type="term" value="P:translation"/>
    <property type="evidence" value="ECO:0007669"/>
    <property type="project" value="UniProtKB-UniRule"/>
</dbReference>
<dbReference type="RefSeq" id="WP_041018334.1">
    <property type="nucleotide sequence ID" value="NZ_CCEJ010000009.1"/>
</dbReference>
<comment type="caution">
    <text evidence="9">The sequence shown here is derived from an EMBL/GenBank/DDBJ whole genome shotgun (WGS) entry which is preliminary data.</text>
</comment>
<dbReference type="EMBL" id="CCEJ010000009">
    <property type="protein sequence ID" value="CDR34809.1"/>
    <property type="molecule type" value="Genomic_DNA"/>
</dbReference>
<keyword evidence="6" id="KW-0820">tRNA-binding</keyword>
<dbReference type="CDD" id="cd14869">
    <property type="entry name" value="uS7_Bacteria"/>
    <property type="match status" value="1"/>
</dbReference>
<dbReference type="InterPro" id="IPR020606">
    <property type="entry name" value="Ribosomal_uS7_CS"/>
</dbReference>
<evidence type="ECO:0000256" key="1">
    <source>
        <dbReference type="ARBA" id="ARBA00007151"/>
    </source>
</evidence>
<dbReference type="GO" id="GO:0019843">
    <property type="term" value="F:rRNA binding"/>
    <property type="evidence" value="ECO:0007669"/>
    <property type="project" value="UniProtKB-UniRule"/>
</dbReference>
<reference evidence="9" key="1">
    <citation type="submission" date="2013-12" db="EMBL/GenBank/DDBJ databases">
        <authorList>
            <person name="Linke B."/>
        </authorList>
    </citation>
    <scope>NUCLEOTIDE SEQUENCE [LARGE SCALE GENOMIC DNA]</scope>
    <source>
        <strain evidence="9">CRIB-18</strain>
    </source>
</reference>
<dbReference type="OrthoDB" id="9807653at2"/>
<dbReference type="InterPro" id="IPR005717">
    <property type="entry name" value="Ribosomal_uS7_bac/org-type"/>
</dbReference>
<keyword evidence="5 6" id="KW-0687">Ribonucleoprotein</keyword>
<dbReference type="AlphaFoldDB" id="A0A090E2C9"/>
<protein>
    <recommendedName>
        <fullName evidence="6">Small ribosomal subunit protein uS7</fullName>
    </recommendedName>
</protein>
<dbReference type="PANTHER" id="PTHR11205">
    <property type="entry name" value="RIBOSOMAL PROTEIN S7"/>
    <property type="match status" value="1"/>
</dbReference>
<comment type="subunit">
    <text evidence="6">Part of the 30S ribosomal subunit. Contacts proteins S9 and S11.</text>
</comment>
<evidence type="ECO:0000256" key="4">
    <source>
        <dbReference type="ARBA" id="ARBA00022980"/>
    </source>
</evidence>
<name>A0A090E2C9_9BACT</name>
<feature type="domain" description="Small ribosomal subunit protein uS7" evidence="8">
    <location>
        <begin position="2"/>
        <end position="150"/>
    </location>
</feature>
<gene>
    <name evidence="6 9" type="primary">rpsG</name>
    <name evidence="9" type="ORF">CSEC_2003</name>
</gene>
<evidence type="ECO:0000256" key="5">
    <source>
        <dbReference type="ARBA" id="ARBA00023274"/>
    </source>
</evidence>
<dbReference type="InterPro" id="IPR023798">
    <property type="entry name" value="Ribosomal_uS7_dom"/>
</dbReference>
<evidence type="ECO:0000256" key="2">
    <source>
        <dbReference type="ARBA" id="ARBA00022730"/>
    </source>
</evidence>
<evidence type="ECO:0000259" key="8">
    <source>
        <dbReference type="Pfam" id="PF00177"/>
    </source>
</evidence>